<name>A0A497YBE4_9SPHI</name>
<feature type="coiled-coil region" evidence="1">
    <location>
        <begin position="215"/>
        <end position="249"/>
    </location>
</feature>
<proteinExistence type="predicted"/>
<evidence type="ECO:0000313" key="3">
    <source>
        <dbReference type="Proteomes" id="UP000273898"/>
    </source>
</evidence>
<dbReference type="AlphaFoldDB" id="A0A497YBE4"/>
<evidence type="ECO:0000256" key="1">
    <source>
        <dbReference type="SAM" id="Coils"/>
    </source>
</evidence>
<accession>A0A497YBE4</accession>
<sequence length="360" mass="41680">MIRFIARKQSSKLLAVIFLPTASNKINGEIIMKIYRLLFFLNFALLFTGCNGQNRNTKSEKDIYAIGNVIKHFTKEPHYGATIYTSNCSFEILINDIPIIKYKDNSGGGLAGSYFPLNWDITKAGKQKITVRLSPGFNQTTKSMYPTLMKNSGVKIEIVKTYIVNKSWGDEEEVKNYTTPQNIIQGKEVATFDGKDYFEDSFDFNSDVPYHINNLDNAEVLNPKDKDKLQALEKEVVAKYNEIRDLYLKGTKDDLADAFYNTEKRFSQQLYQSSAEIKYRWDNDYQFRTDANLDFFDLKPIEKYKMTFYANGKIVCLEKINNEKSALWGGFKRKDKDVGTTTYIQLYLYRPKNSNKLEVY</sequence>
<keyword evidence="1" id="KW-0175">Coiled coil</keyword>
<comment type="caution">
    <text evidence="2">The sequence shown here is derived from an EMBL/GenBank/DDBJ whole genome shotgun (WGS) entry which is preliminary data.</text>
</comment>
<dbReference type="EMBL" id="RCCK01000001">
    <property type="protein sequence ID" value="RLJ81006.1"/>
    <property type="molecule type" value="Genomic_DNA"/>
</dbReference>
<protein>
    <submittedName>
        <fullName evidence="2">Uncharacterized protein</fullName>
    </submittedName>
</protein>
<organism evidence="2 3">
    <name type="scientific">Pedobacter alluvionis</name>
    <dbReference type="NCBI Taxonomy" id="475253"/>
    <lineage>
        <taxon>Bacteria</taxon>
        <taxon>Pseudomonadati</taxon>
        <taxon>Bacteroidota</taxon>
        <taxon>Sphingobacteriia</taxon>
        <taxon>Sphingobacteriales</taxon>
        <taxon>Sphingobacteriaceae</taxon>
        <taxon>Pedobacter</taxon>
    </lineage>
</organism>
<gene>
    <name evidence="2" type="ORF">BCL90_0025</name>
</gene>
<dbReference type="Proteomes" id="UP000273898">
    <property type="component" value="Unassembled WGS sequence"/>
</dbReference>
<reference evidence="2 3" key="1">
    <citation type="submission" date="2018-10" db="EMBL/GenBank/DDBJ databases">
        <title>Genomic Encyclopedia of Archaeal and Bacterial Type Strains, Phase II (KMG-II): from individual species to whole genera.</title>
        <authorList>
            <person name="Goeker M."/>
        </authorList>
    </citation>
    <scope>NUCLEOTIDE SEQUENCE [LARGE SCALE GENOMIC DNA]</scope>
    <source>
        <strain evidence="2 3">DSM 19624</strain>
    </source>
</reference>
<evidence type="ECO:0000313" key="2">
    <source>
        <dbReference type="EMBL" id="RLJ81006.1"/>
    </source>
</evidence>